<evidence type="ECO:0000313" key="4">
    <source>
        <dbReference type="Proteomes" id="UP000316316"/>
    </source>
</evidence>
<protein>
    <submittedName>
        <fullName evidence="3">Oxidoreductase</fullName>
    </submittedName>
</protein>
<dbReference type="InterPro" id="IPR051450">
    <property type="entry name" value="Gfo/Idh/MocA_Oxidoreductases"/>
</dbReference>
<evidence type="ECO:0000259" key="2">
    <source>
        <dbReference type="Pfam" id="PF22725"/>
    </source>
</evidence>
<dbReference type="InterPro" id="IPR036291">
    <property type="entry name" value="NAD(P)-bd_dom_sf"/>
</dbReference>
<dbReference type="InterPro" id="IPR055170">
    <property type="entry name" value="GFO_IDH_MocA-like_dom"/>
</dbReference>
<dbReference type="InterPro" id="IPR000683">
    <property type="entry name" value="Gfo/Idh/MocA-like_OxRdtase_N"/>
</dbReference>
<dbReference type="GO" id="GO:0000166">
    <property type="term" value="F:nucleotide binding"/>
    <property type="evidence" value="ECO:0007669"/>
    <property type="project" value="InterPro"/>
</dbReference>
<evidence type="ECO:0000259" key="1">
    <source>
        <dbReference type="Pfam" id="PF01408"/>
    </source>
</evidence>
<dbReference type="AlphaFoldDB" id="A0A8B5VZT4"/>
<dbReference type="Gene3D" id="3.40.50.720">
    <property type="entry name" value="NAD(P)-binding Rossmann-like Domain"/>
    <property type="match status" value="1"/>
</dbReference>
<sequence>MVESIKELNYVPEMPENPRNIVIIGAGGIVSGSQLPAYKMAGYPVLGIYDLDYKKAQQAAEDFDIPYVYDDLAKLIDLAERENAVFDIAVPASATADILRQLPEQSGVLMQKPMGESIEEAQEILTICREKDFVAGVNFQLRQAPYMIAARNLINDGLIGEVVDIDWRVVELHPWHLWDFLFEKDRMEINYHSVHYVDMIRSIAGNPTSVYCKTMQHPKMKALKQTRSAMILDYGPELRVNLHINHNHDYAPDYQESTCKIEGMKGAIRITIGLILDYPTGRPDKVEYVFDDGKGWRELEVQGSWFNEAFIGTMGGLMKKMDDSTYEYINDVEDAYQTMCVVEALYASSDNGGTPVNY</sequence>
<dbReference type="Pfam" id="PF22725">
    <property type="entry name" value="GFO_IDH_MocA_C3"/>
    <property type="match status" value="1"/>
</dbReference>
<dbReference type="Gene3D" id="3.30.360.10">
    <property type="entry name" value="Dihydrodipicolinate Reductase, domain 2"/>
    <property type="match status" value="1"/>
</dbReference>
<dbReference type="SUPFAM" id="SSF55347">
    <property type="entry name" value="Glyceraldehyde-3-phosphate dehydrogenase-like, C-terminal domain"/>
    <property type="match status" value="1"/>
</dbReference>
<feature type="domain" description="Gfo/Idh/MocA-like oxidoreductase N-terminal" evidence="1">
    <location>
        <begin position="20"/>
        <end position="139"/>
    </location>
</feature>
<dbReference type="EMBL" id="PDXQ01000002">
    <property type="protein sequence ID" value="TRZ29081.1"/>
    <property type="molecule type" value="Genomic_DNA"/>
</dbReference>
<gene>
    <name evidence="3" type="ORF">AUF17_20550</name>
</gene>
<name>A0A8B5VZT4_ENTAV</name>
<dbReference type="PANTHER" id="PTHR43377:SF1">
    <property type="entry name" value="BILIVERDIN REDUCTASE A"/>
    <property type="match status" value="1"/>
</dbReference>
<dbReference type="Pfam" id="PF01408">
    <property type="entry name" value="GFO_IDH_MocA"/>
    <property type="match status" value="1"/>
</dbReference>
<dbReference type="RefSeq" id="WP_144204866.1">
    <property type="nucleotide sequence ID" value="NZ_CABHNH010000085.1"/>
</dbReference>
<reference evidence="3 4" key="1">
    <citation type="submission" date="2017-10" db="EMBL/GenBank/DDBJ databases">
        <title>FDA dAtabase for Regulatory Grade micrObial Sequences (FDA-ARGOS): Supporting development and validation of Infectious Disease Dx tests.</title>
        <authorList>
            <person name="Campos J."/>
            <person name="Goldberg B."/>
            <person name="Tallon L.J."/>
            <person name="Sadzewicz L."/>
            <person name="Sengamalay N."/>
            <person name="Ott S."/>
            <person name="Godinez A."/>
            <person name="Nagaraj S."/>
            <person name="Vyas G."/>
            <person name="Aluvathingal J."/>
            <person name="Nadendla S."/>
            <person name="Geyer C."/>
            <person name="Nandy P."/>
            <person name="Hobson J."/>
            <person name="Sichtig H."/>
        </authorList>
    </citation>
    <scope>NUCLEOTIDE SEQUENCE [LARGE SCALE GENOMIC DNA]</scope>
    <source>
        <strain evidence="3 4">FDAARGOS_185</strain>
    </source>
</reference>
<feature type="domain" description="GFO/IDH/MocA-like oxidoreductase" evidence="2">
    <location>
        <begin position="149"/>
        <end position="269"/>
    </location>
</feature>
<dbReference type="SUPFAM" id="SSF51735">
    <property type="entry name" value="NAD(P)-binding Rossmann-fold domains"/>
    <property type="match status" value="1"/>
</dbReference>
<evidence type="ECO:0000313" key="3">
    <source>
        <dbReference type="EMBL" id="TRZ29081.1"/>
    </source>
</evidence>
<proteinExistence type="predicted"/>
<organism evidence="3 4">
    <name type="scientific">Enterococcus avium</name>
    <name type="common">Streptococcus avium</name>
    <dbReference type="NCBI Taxonomy" id="33945"/>
    <lineage>
        <taxon>Bacteria</taxon>
        <taxon>Bacillati</taxon>
        <taxon>Bacillota</taxon>
        <taxon>Bacilli</taxon>
        <taxon>Lactobacillales</taxon>
        <taxon>Enterococcaceae</taxon>
        <taxon>Enterococcus</taxon>
    </lineage>
</organism>
<dbReference type="PANTHER" id="PTHR43377">
    <property type="entry name" value="BILIVERDIN REDUCTASE A"/>
    <property type="match status" value="1"/>
</dbReference>
<accession>A0A8B5VZT4</accession>
<comment type="caution">
    <text evidence="3">The sequence shown here is derived from an EMBL/GenBank/DDBJ whole genome shotgun (WGS) entry which is preliminary data.</text>
</comment>
<dbReference type="Proteomes" id="UP000316316">
    <property type="component" value="Unassembled WGS sequence"/>
</dbReference>